<evidence type="ECO:0000313" key="3">
    <source>
        <dbReference type="EMBL" id="EEE52274.1"/>
    </source>
</evidence>
<protein>
    <submittedName>
        <fullName evidence="2">Os11g0554200 protein</fullName>
    </submittedName>
</protein>
<evidence type="ECO:0000256" key="1">
    <source>
        <dbReference type="SAM" id="MobiDB-lite"/>
    </source>
</evidence>
<dbReference type="KEGG" id="dosa:Os11g0554200"/>
<accession>B9GB68</accession>
<dbReference type="Proteomes" id="UP000007752">
    <property type="component" value="Chromosome 11"/>
</dbReference>
<reference evidence="3" key="7">
    <citation type="submission" date="2008-12" db="EMBL/GenBank/DDBJ databases">
        <title>Improved gene annotation of the rice (Oryza sativa) genomes.</title>
        <authorList>
            <person name="Wang J."/>
            <person name="Li R."/>
            <person name="Fan W."/>
            <person name="Huang Q."/>
            <person name="Zhang J."/>
            <person name="Zhou Y."/>
            <person name="Hu Y."/>
            <person name="Zi S."/>
            <person name="Li J."/>
            <person name="Ni P."/>
            <person name="Zheng H."/>
            <person name="Zhang Y."/>
            <person name="Zhao M."/>
            <person name="Hao Q."/>
            <person name="McDermott J."/>
            <person name="Samudrala R."/>
            <person name="Kristiansen K."/>
            <person name="Wong G.K.-S."/>
        </authorList>
    </citation>
    <scope>NUCLEOTIDE SEQUENCE</scope>
</reference>
<feature type="compositionally biased region" description="Low complexity" evidence="1">
    <location>
        <begin position="11"/>
        <end position="24"/>
    </location>
</feature>
<feature type="compositionally biased region" description="Basic and acidic residues" evidence="1">
    <location>
        <begin position="41"/>
        <end position="61"/>
    </location>
</feature>
<sequence length="116" mass="12227">MEQRRPRRMKTVAAPAVAASTMAPRWPPPPPSSPSLLLSGGERRLRLALDAWVGDRGERGGRGNQRSGASPQEPLPTQWAASPSPPAKSERGTRSPAEGRVPSRGGDADGKANGRS</sequence>
<dbReference type="EMBL" id="AP008217">
    <property type="protein sequence ID" value="BAF28449.1"/>
    <property type="molecule type" value="Genomic_DNA"/>
</dbReference>
<reference evidence="2" key="9">
    <citation type="submission" date="2009-08" db="EMBL/GenBank/DDBJ databases">
        <title>The Second Rice Annotation Project Meeting (RAP2).</title>
        <authorList>
            <consortium name="The Rice Annotation Project (RAP)"/>
        </authorList>
    </citation>
    <scope>NUCLEOTIDE SEQUENCE</scope>
</reference>
<feature type="compositionally biased region" description="Basic residues" evidence="1">
    <location>
        <begin position="1"/>
        <end position="10"/>
    </location>
</feature>
<accession>A0A9K3Y719</accession>
<dbReference type="EMBL" id="CM000148">
    <property type="protein sequence ID" value="EEE52274.1"/>
    <property type="molecule type" value="Genomic_DNA"/>
</dbReference>
<evidence type="ECO:0000313" key="2">
    <source>
        <dbReference type="EMBL" id="BAF28449.1"/>
    </source>
</evidence>
<reference evidence="4" key="6">
    <citation type="journal article" date="2008" name="Nucleic Acids Res.">
        <title>The rice annotation project database (RAP-DB): 2008 update.</title>
        <authorList>
            <consortium name="The rice annotation project (RAP)"/>
        </authorList>
    </citation>
    <scope>GENOME REANNOTATION</scope>
    <source>
        <strain evidence="4">cv. Nipponbare</strain>
    </source>
</reference>
<reference evidence="2" key="5">
    <citation type="journal article" date="2008" name="Nucleic Acids Res.">
        <title>The Rice Annotation Project Database (RAP-DB): 2008 update.</title>
        <authorList>
            <consortium name="The Rice Annotation Project (RAP)"/>
            <person name="Tanaka T."/>
            <person name="Antonio B.A."/>
            <person name="Kikuchi S."/>
            <person name="Matsumoto T."/>
            <person name="Nagamura Y."/>
            <person name="Numa H."/>
            <person name="Sakai H."/>
            <person name="Wu J."/>
            <person name="Itoh T."/>
            <person name="Sasaki T."/>
            <person name="Aono R."/>
            <person name="Fujii Y."/>
            <person name="Habara T."/>
            <person name="Harada E."/>
            <person name="Kanno M."/>
            <person name="Kawahara Y."/>
            <person name="Kawashima H."/>
            <person name="Kubooka H."/>
            <person name="Matsuya A."/>
            <person name="Nakaoka H."/>
            <person name="Saichi N."/>
            <person name="Sanbonmatsu R."/>
            <person name="Sato Y."/>
            <person name="Shinso Y."/>
            <person name="Suzuki M."/>
            <person name="Takeda J."/>
            <person name="Tanino M."/>
            <person name="Todokoro F."/>
            <person name="Yamaguchi K."/>
            <person name="Yamamoto N."/>
            <person name="Yamasaki C."/>
            <person name="Imanishi T."/>
            <person name="Okido T."/>
            <person name="Tada M."/>
            <person name="Ikeo K."/>
            <person name="Tateno Y."/>
            <person name="Gojobori T."/>
            <person name="Lin Y.C."/>
            <person name="Wei F.J."/>
            <person name="Hsing Y.I."/>
            <person name="Zhao Q."/>
            <person name="Han B."/>
            <person name="Kramer M.R."/>
            <person name="McCombie R.W."/>
            <person name="Lonsdale D."/>
            <person name="O'Donovan C.C."/>
            <person name="Whitfield E.J."/>
            <person name="Apweiler R."/>
            <person name="Koyanagi K.O."/>
            <person name="Khurana J.P."/>
            <person name="Raghuvanshi S."/>
            <person name="Singh N.K."/>
            <person name="Tyagi A.K."/>
            <person name="Haberer G."/>
            <person name="Fujisawa M."/>
            <person name="Hosokawa S."/>
            <person name="Ito Y."/>
            <person name="Ikawa H."/>
            <person name="Shibata M."/>
            <person name="Yamamoto M."/>
            <person name="Bruskiewich R.M."/>
            <person name="Hoen D.R."/>
            <person name="Bureau TE."/>
            <person name="Namiki N."/>
            <person name="Ohyanagi H."/>
            <person name="Sakai Y."/>
            <person name="Nobushima S."/>
            <person name="Sakata K."/>
            <person name="Barrero R.A."/>
            <person name="Sato Y."/>
            <person name="Souvorov A."/>
            <person name="Smith-White B."/>
            <person name="Tatusova T."/>
            <person name="An S."/>
            <person name="An G."/>
            <person name="OOta S."/>
            <person name="Fuks G."/>
            <person name="Messing J."/>
            <person name="Christie K.R."/>
            <person name="Lieberherr D."/>
            <person name="Kim H."/>
            <person name="Zuccolo A."/>
            <person name="Wing R.A."/>
            <person name="Nobuta K."/>
            <person name="Green P.J."/>
            <person name="Lu C."/>
            <person name="Meyers BC."/>
            <person name="Chaparro C."/>
            <person name="Piegu B."/>
            <person name="Panaud O."/>
            <person name="Echeverria M."/>
        </authorList>
    </citation>
    <scope>NUCLEOTIDE SEQUENCE</scope>
</reference>
<name>A0A9K3Y719_ORYSJ</name>
<feature type="compositionally biased region" description="Basic and acidic residues" evidence="1">
    <location>
        <begin position="106"/>
        <end position="116"/>
    </location>
</feature>
<reference evidence="2" key="3">
    <citation type="journal article" date="2006" name="Nucleic Acids Res.">
        <title>The Rice Annotation Project Database (RAP-DB): hub for Oryza sativa ssp. japonica genome information.</title>
        <authorList>
            <person name="Ohyanagi H."/>
            <person name="Tanaka T."/>
            <person name="Sakai H."/>
            <person name="Shigemoto Y."/>
            <person name="Yamaguchi K."/>
            <person name="Habara T."/>
            <person name="Fujii Y."/>
            <person name="Antonio B.A."/>
            <person name="Nagamura Y."/>
            <person name="Imanishi T."/>
            <person name="Ikeo K."/>
            <person name="Itoh T."/>
            <person name="Gojobori T."/>
            <person name="Sasaki T."/>
        </authorList>
    </citation>
    <scope>NUCLEOTIDE SEQUENCE</scope>
</reference>
<reference evidence="3" key="2">
    <citation type="journal article" date="2005" name="PLoS Biol.">
        <title>The genomes of Oryza sativa: a history of duplications.</title>
        <authorList>
            <person name="Yu J."/>
            <person name="Wang J."/>
            <person name="Lin W."/>
            <person name="Li S."/>
            <person name="Li H."/>
            <person name="Zhou J."/>
            <person name="Ni P."/>
            <person name="Dong W."/>
            <person name="Hu S."/>
            <person name="Zeng C."/>
            <person name="Zhang J."/>
            <person name="Zhang Y."/>
            <person name="Li R."/>
            <person name="Xu Z."/>
            <person name="Li S."/>
            <person name="Li X."/>
            <person name="Zheng H."/>
            <person name="Cong L."/>
            <person name="Lin L."/>
            <person name="Yin J."/>
            <person name="Geng J."/>
            <person name="Li G."/>
            <person name="Shi J."/>
            <person name="Liu J."/>
            <person name="Lv H."/>
            <person name="Li J."/>
            <person name="Wang J."/>
            <person name="Deng Y."/>
            <person name="Ran L."/>
            <person name="Shi X."/>
            <person name="Wang X."/>
            <person name="Wu Q."/>
            <person name="Li C."/>
            <person name="Ren X."/>
            <person name="Wang J."/>
            <person name="Wang X."/>
            <person name="Li D."/>
            <person name="Liu D."/>
            <person name="Zhang X."/>
            <person name="Ji Z."/>
            <person name="Zhao W."/>
            <person name="Sun Y."/>
            <person name="Zhang Z."/>
            <person name="Bao J."/>
            <person name="Han Y."/>
            <person name="Dong L."/>
            <person name="Ji J."/>
            <person name="Chen P."/>
            <person name="Wu S."/>
            <person name="Liu J."/>
            <person name="Xiao Y."/>
            <person name="Bu D."/>
            <person name="Tan J."/>
            <person name="Yang L."/>
            <person name="Ye C."/>
            <person name="Zhang J."/>
            <person name="Xu J."/>
            <person name="Zhou Y."/>
            <person name="Yu Y."/>
            <person name="Zhang B."/>
            <person name="Zhuang S."/>
            <person name="Wei H."/>
            <person name="Liu B."/>
            <person name="Lei M."/>
            <person name="Yu H."/>
            <person name="Li Y."/>
            <person name="Xu H."/>
            <person name="Wei S."/>
            <person name="He X."/>
            <person name="Fang L."/>
            <person name="Zhang Z."/>
            <person name="Zhang Y."/>
            <person name="Huang X."/>
            <person name="Su Z."/>
            <person name="Tong W."/>
            <person name="Li J."/>
            <person name="Tong Z."/>
            <person name="Li S."/>
            <person name="Ye J."/>
            <person name="Wang L."/>
            <person name="Fang L."/>
            <person name="Lei T."/>
            <person name="Chen C."/>
            <person name="Chen H."/>
            <person name="Xu Z."/>
            <person name="Li H."/>
            <person name="Huang H."/>
            <person name="Zhang F."/>
            <person name="Xu H."/>
            <person name="Li N."/>
            <person name="Zhao C."/>
            <person name="Li S."/>
            <person name="Dong L."/>
            <person name="Huang Y."/>
            <person name="Li L."/>
            <person name="Xi Y."/>
            <person name="Qi Q."/>
            <person name="Li W."/>
            <person name="Zhang B."/>
            <person name="Hu W."/>
            <person name="Zhang Y."/>
            <person name="Tian X."/>
            <person name="Jiao Y."/>
            <person name="Liang X."/>
            <person name="Jin J."/>
            <person name="Gao L."/>
            <person name="Zheng W."/>
            <person name="Hao B."/>
            <person name="Liu S."/>
            <person name="Wang W."/>
            <person name="Yuan L."/>
            <person name="Cao M."/>
            <person name="McDermott J."/>
            <person name="Samudrala R."/>
            <person name="Wang J."/>
            <person name="Wong G.K."/>
            <person name="Yang H."/>
        </authorList>
    </citation>
    <scope>NUCLEOTIDE SEQUENCE [LARGE SCALE GENOMIC DNA]</scope>
</reference>
<proteinExistence type="predicted"/>
<reference evidence="2" key="8">
    <citation type="submission" date="2009-08" db="EMBL/GenBank/DDBJ databases">
        <title>Oryza sativa nipponbare(GA3) genomic DNA, chromosome 11.</title>
        <authorList>
            <consortium name="IRGSP(International Rice Genome Sequencing Project)"/>
        </authorList>
    </citation>
    <scope>NUCLEOTIDE SEQUENCE</scope>
</reference>
<organism evidence="3">
    <name type="scientific">Oryza sativa subsp. japonica</name>
    <name type="common">Rice</name>
    <dbReference type="NCBI Taxonomy" id="39947"/>
    <lineage>
        <taxon>Eukaryota</taxon>
        <taxon>Viridiplantae</taxon>
        <taxon>Streptophyta</taxon>
        <taxon>Embryophyta</taxon>
        <taxon>Tracheophyta</taxon>
        <taxon>Spermatophyta</taxon>
        <taxon>Magnoliopsida</taxon>
        <taxon>Liliopsida</taxon>
        <taxon>Poales</taxon>
        <taxon>Poaceae</taxon>
        <taxon>BOP clade</taxon>
        <taxon>Oryzoideae</taxon>
        <taxon>Oryzeae</taxon>
        <taxon>Oryzinae</taxon>
        <taxon>Oryza</taxon>
        <taxon>Oryza sativa</taxon>
    </lineage>
</organism>
<feature type="region of interest" description="Disordered" evidence="1">
    <location>
        <begin position="1"/>
        <end position="116"/>
    </location>
</feature>
<dbReference type="AlphaFoldDB" id="A0A9K3Y719"/>
<dbReference type="Proteomes" id="UP000000763">
    <property type="component" value="Chromosome 11"/>
</dbReference>
<reference evidence="2 4" key="1">
    <citation type="journal article" date="2005" name="Nature">
        <title>The map-based sequence of the rice genome.</title>
        <authorList>
            <consortium name="International rice genome sequencing project (IRGSP)"/>
            <person name="Matsumoto T."/>
            <person name="Wu J."/>
            <person name="Kanamori H."/>
            <person name="Katayose Y."/>
            <person name="Fujisawa M."/>
            <person name="Namiki N."/>
            <person name="Mizuno H."/>
            <person name="Yamamoto K."/>
            <person name="Antonio B.A."/>
            <person name="Baba T."/>
            <person name="Sakata K."/>
            <person name="Nagamura Y."/>
            <person name="Aoki H."/>
            <person name="Arikawa K."/>
            <person name="Arita K."/>
            <person name="Bito T."/>
            <person name="Chiden Y."/>
            <person name="Fujitsuka N."/>
            <person name="Fukunaka R."/>
            <person name="Hamada M."/>
            <person name="Harada C."/>
            <person name="Hayashi A."/>
            <person name="Hijishita S."/>
            <person name="Honda M."/>
            <person name="Hosokawa S."/>
            <person name="Ichikawa Y."/>
            <person name="Idonuma A."/>
            <person name="Iijima M."/>
            <person name="Ikeda M."/>
            <person name="Ikeno M."/>
            <person name="Ito K."/>
            <person name="Ito S."/>
            <person name="Ito T."/>
            <person name="Ito Y."/>
            <person name="Ito Y."/>
            <person name="Iwabuchi A."/>
            <person name="Kamiya K."/>
            <person name="Karasawa W."/>
            <person name="Kurita K."/>
            <person name="Katagiri S."/>
            <person name="Kikuta A."/>
            <person name="Kobayashi H."/>
            <person name="Kobayashi N."/>
            <person name="Machita K."/>
            <person name="Maehara T."/>
            <person name="Masukawa M."/>
            <person name="Mizubayashi T."/>
            <person name="Mukai Y."/>
            <person name="Nagasaki H."/>
            <person name="Nagata Y."/>
            <person name="Naito S."/>
            <person name="Nakashima M."/>
            <person name="Nakama Y."/>
            <person name="Nakamichi Y."/>
            <person name="Nakamura M."/>
            <person name="Meguro A."/>
            <person name="Negishi M."/>
            <person name="Ohta I."/>
            <person name="Ohta T."/>
            <person name="Okamoto M."/>
            <person name="Ono N."/>
            <person name="Saji S."/>
            <person name="Sakaguchi M."/>
            <person name="Sakai K."/>
            <person name="Shibata M."/>
            <person name="Shimokawa T."/>
            <person name="Song J."/>
            <person name="Takazaki Y."/>
            <person name="Terasawa K."/>
            <person name="Tsugane M."/>
            <person name="Tsuji K."/>
            <person name="Ueda S."/>
            <person name="Waki K."/>
            <person name="Yamagata H."/>
            <person name="Yamamoto M."/>
            <person name="Yamamoto S."/>
            <person name="Yamane H."/>
            <person name="Yoshiki S."/>
            <person name="Yoshihara R."/>
            <person name="Yukawa K."/>
            <person name="Zhong H."/>
            <person name="Yano M."/>
            <person name="Yuan Q."/>
            <person name="Ouyang S."/>
            <person name="Liu J."/>
            <person name="Jones K.M."/>
            <person name="Gansberger K."/>
            <person name="Moffat K."/>
            <person name="Hill J."/>
            <person name="Bera J."/>
            <person name="Fadrosh D."/>
            <person name="Jin S."/>
            <person name="Johri S."/>
            <person name="Kim M."/>
            <person name="Overton L."/>
            <person name="Reardon M."/>
            <person name="Tsitrin T."/>
            <person name="Vuong H."/>
            <person name="Weaver B."/>
            <person name="Ciecko A."/>
            <person name="Tallon L."/>
            <person name="Jackson J."/>
            <person name="Pai G."/>
            <person name="Aken S.V."/>
            <person name="Utterback T."/>
            <person name="Reidmuller S."/>
            <person name="Feldblyum T."/>
            <person name="Hsiao J."/>
            <person name="Zismann V."/>
            <person name="Iobst S."/>
            <person name="de Vazeille A.R."/>
            <person name="Buell C.R."/>
            <person name="Ying K."/>
            <person name="Li Y."/>
            <person name="Lu T."/>
            <person name="Huang Y."/>
            <person name="Zhao Q."/>
            <person name="Feng Q."/>
            <person name="Zhang L."/>
            <person name="Zhu J."/>
            <person name="Weng Q."/>
            <person name="Mu J."/>
            <person name="Lu Y."/>
            <person name="Fan D."/>
            <person name="Liu Y."/>
            <person name="Guan J."/>
            <person name="Zhang Y."/>
            <person name="Yu S."/>
            <person name="Liu X."/>
            <person name="Zhang Y."/>
            <person name="Hong G."/>
            <person name="Han B."/>
            <person name="Choisne N."/>
            <person name="Demange N."/>
            <person name="Orjeda G."/>
            <person name="Samain S."/>
            <person name="Cattolico L."/>
            <person name="Pelletier E."/>
            <person name="Couloux A."/>
            <person name="Segurens B."/>
            <person name="Wincker P."/>
            <person name="D'Hont A."/>
            <person name="Scarpelli C."/>
            <person name="Weissenbach J."/>
            <person name="Salanoubat M."/>
            <person name="Quetier F."/>
            <person name="Yu Y."/>
            <person name="Kim H.R."/>
            <person name="Rambo T."/>
            <person name="Currie J."/>
            <person name="Collura K."/>
            <person name="Luo M."/>
            <person name="Yang T."/>
            <person name="Ammiraju J.S.S."/>
            <person name="Engler F."/>
            <person name="Soderlund C."/>
            <person name="Wing R.A."/>
            <person name="Palmer L.E."/>
            <person name="de la Bastide M."/>
            <person name="Spiegel L."/>
            <person name="Nascimento L."/>
            <person name="Zutavern T."/>
            <person name="O'Shaughnessy A."/>
            <person name="Dike S."/>
            <person name="Dedhia N."/>
            <person name="Preston R."/>
            <person name="Balija V."/>
            <person name="McCombie W.R."/>
            <person name="Chow T."/>
            <person name="Chen H."/>
            <person name="Chung M."/>
            <person name="Chen C."/>
            <person name="Shaw J."/>
            <person name="Wu H."/>
            <person name="Hsiao K."/>
            <person name="Chao Y."/>
            <person name="Chu M."/>
            <person name="Cheng C."/>
            <person name="Hour A."/>
            <person name="Lee P."/>
            <person name="Lin S."/>
            <person name="Lin Y."/>
            <person name="Liou J."/>
            <person name="Liu S."/>
            <person name="Hsing Y."/>
            <person name="Raghuvanshi S."/>
            <person name="Mohanty A."/>
            <person name="Bharti A.K."/>
            <person name="Gaur A."/>
            <person name="Gupta V."/>
            <person name="Kumar D."/>
            <person name="Ravi V."/>
            <person name="Vij S."/>
            <person name="Kapur A."/>
            <person name="Khurana P."/>
            <person name="Khurana P."/>
            <person name="Khurana J.P."/>
            <person name="Tyagi A.K."/>
            <person name="Gaikwad K."/>
            <person name="Singh A."/>
            <person name="Dalal V."/>
            <person name="Srivastava S."/>
            <person name="Dixit A."/>
            <person name="Pal A.K."/>
            <person name="Ghazi I.A."/>
            <person name="Yadav M."/>
            <person name="Pandit A."/>
            <person name="Bhargava A."/>
            <person name="Sureshbabu K."/>
            <person name="Batra K."/>
            <person name="Sharma T.R."/>
            <person name="Mohapatra T."/>
            <person name="Singh N.K."/>
            <person name="Messing J."/>
            <person name="Nelson A.B."/>
            <person name="Fuks G."/>
            <person name="Kavchok S."/>
            <person name="Keizer G."/>
            <person name="Linton E."/>
            <person name="Llaca V."/>
            <person name="Song R."/>
            <person name="Tanyolac B."/>
            <person name="Young S."/>
            <person name="Ho-Il K."/>
            <person name="Hahn J.H."/>
            <person name="Sangsakoo G."/>
            <person name="Vanavichit A."/>
            <person name="de Mattos Luiz.A.T."/>
            <person name="Zimmer P.D."/>
            <person name="Malone G."/>
            <person name="Dellagostin O."/>
            <person name="de Oliveira A.C."/>
            <person name="Bevan M."/>
            <person name="Bancroft I."/>
            <person name="Minx P."/>
            <person name="Cordum H."/>
            <person name="Wilson R."/>
            <person name="Cheng Z."/>
            <person name="Jin W."/>
            <person name="Jiang J."/>
            <person name="Leong S.A."/>
            <person name="Iwama H."/>
            <person name="Gojobori T."/>
            <person name="Itoh T."/>
            <person name="Niimura Y."/>
            <person name="Fujii Y."/>
            <person name="Habara T."/>
            <person name="Sakai H."/>
            <person name="Sato Y."/>
            <person name="Wilson G."/>
            <person name="Kumar K."/>
            <person name="McCouch S."/>
            <person name="Juretic N."/>
            <person name="Hoen D."/>
            <person name="Wright S."/>
            <person name="Bruskiewich R."/>
            <person name="Bureau T."/>
            <person name="Miyao A."/>
            <person name="Hirochika H."/>
            <person name="Nishikawa T."/>
            <person name="Kadowaki K."/>
            <person name="Sugiura M."/>
            <person name="Burr B."/>
            <person name="Sasaki T."/>
        </authorList>
    </citation>
    <scope>NUCLEOTIDE SEQUENCE [LARGE SCALE GENOMIC DNA]</scope>
    <source>
        <strain evidence="4">cv. Nipponbare</strain>
    </source>
</reference>
<evidence type="ECO:0000313" key="4">
    <source>
        <dbReference type="Proteomes" id="UP000000763"/>
    </source>
</evidence>
<reference evidence="2" key="4">
    <citation type="journal article" date="2007" name="Genome Res.">
        <title>Curated Genome Annotation of Oryza sativa ssp. japonica and Comparative Genome Analysis with Arabidopsis thaliana.</title>
        <authorList>
            <consortium name="The Rice Annotation Project (RAP)"/>
            <person name="Itoh T."/>
            <person name="Tanaka T."/>
            <person name="Barrero R.A."/>
            <person name="Yamasaki C."/>
            <person name="Fujii Y."/>
            <person name="Hilton P.B."/>
            <person name="Antonio B.A."/>
            <person name="Aono H."/>
            <person name="Apweiler R."/>
            <person name="Bruskiewich R."/>
            <person name="Bureau T."/>
            <person name="Burr F."/>
            <person name="Costa de Oliveira A."/>
            <person name="Fuks G."/>
            <person name="Habara T."/>
            <person name="Haberer G."/>
            <person name="Han B."/>
            <person name="Harada E."/>
            <person name="Hiraki A.T."/>
            <person name="Hirochika H."/>
            <person name="Hoen D."/>
            <person name="Hokari H."/>
            <person name="Hosokawa S."/>
            <person name="Hsing Y."/>
            <person name="Ikawa H."/>
            <person name="Ikeo K."/>
            <person name="Imanishi T."/>
            <person name="Ito Y."/>
            <person name="Jaiswal P."/>
            <person name="Kanno M."/>
            <person name="Kawahara Y."/>
            <person name="Kawamura T."/>
            <person name="Kawashima H."/>
            <person name="Khurana J.P."/>
            <person name="Kikuchi S."/>
            <person name="Komatsu S."/>
            <person name="Koyanagi K.O."/>
            <person name="Kubooka H."/>
            <person name="Lieberherr D."/>
            <person name="Lin Y.C."/>
            <person name="Lonsdale D."/>
            <person name="Matsumoto T."/>
            <person name="Matsuya A."/>
            <person name="McCombie W.R."/>
            <person name="Messing J."/>
            <person name="Miyao A."/>
            <person name="Mulder N."/>
            <person name="Nagamura Y."/>
            <person name="Nam J."/>
            <person name="Namiki N."/>
            <person name="Numa H."/>
            <person name="Nurimoto S."/>
            <person name="O'donovan C."/>
            <person name="Ohyanagi H."/>
            <person name="Okido T."/>
            <person name="Oota S."/>
            <person name="Osato N."/>
            <person name="Palmer L.E."/>
            <person name="Quetier F."/>
            <person name="Raghuvanshi S."/>
            <person name="Saichi N."/>
            <person name="Sakai H."/>
            <person name="Sakai Y."/>
            <person name="Sakata K."/>
            <person name="Sakurai T."/>
            <person name="Sato F."/>
            <person name="Sato Y."/>
            <person name="Schoof H."/>
            <person name="Seki M."/>
            <person name="Shibata M."/>
            <person name="Shimizu Y."/>
            <person name="Shinozaki K."/>
            <person name="Shinso Y."/>
            <person name="Singh N.K."/>
            <person name="Smith-White B."/>
            <person name="Takeda J."/>
            <person name="Tanino M."/>
            <person name="Tatusova T."/>
            <person name="Thongjuea S."/>
            <person name="Todokoro F."/>
            <person name="Tsugane M."/>
            <person name="Tyagi A.K."/>
            <person name="Vanavichit A."/>
            <person name="Wang A."/>
            <person name="Wing R.A."/>
            <person name="Yamaguchi K."/>
            <person name="Yamamoto M."/>
            <person name="Yamamoto N."/>
            <person name="Yu Y."/>
            <person name="Zhang H."/>
            <person name="Zhao Q."/>
            <person name="Higo K."/>
            <person name="Burr B."/>
            <person name="Gojobori T."/>
            <person name="Sasaki T."/>
        </authorList>
    </citation>
    <scope>NUCLEOTIDE SEQUENCE</scope>
</reference>
<gene>
    <name evidence="2" type="ordered locus">Os11g0554200</name>
    <name evidence="3" type="ORF">OsJ_34245</name>
</gene>